<evidence type="ECO:0000313" key="2">
    <source>
        <dbReference type="EMBL" id="PWK29399.1"/>
    </source>
</evidence>
<dbReference type="OrthoDB" id="9796381at2"/>
<name>A0A316F199_9BACT</name>
<dbReference type="PANTHER" id="PTHR43617">
    <property type="entry name" value="L-AMINO ACID N-ACETYLTRANSFERASE"/>
    <property type="match status" value="1"/>
</dbReference>
<dbReference type="AlphaFoldDB" id="A0A316F199"/>
<accession>A0A316F199</accession>
<keyword evidence="3" id="KW-1185">Reference proteome</keyword>
<dbReference type="PROSITE" id="PS51186">
    <property type="entry name" value="GNAT"/>
    <property type="match status" value="1"/>
</dbReference>
<evidence type="ECO:0000259" key="1">
    <source>
        <dbReference type="PROSITE" id="PS51186"/>
    </source>
</evidence>
<evidence type="ECO:0000313" key="3">
    <source>
        <dbReference type="Proteomes" id="UP000245489"/>
    </source>
</evidence>
<dbReference type="SUPFAM" id="SSF55729">
    <property type="entry name" value="Acyl-CoA N-acyltransferases (Nat)"/>
    <property type="match status" value="1"/>
</dbReference>
<comment type="caution">
    <text evidence="2">The sequence shown here is derived from an EMBL/GenBank/DDBJ whole genome shotgun (WGS) entry which is preliminary data.</text>
</comment>
<proteinExistence type="predicted"/>
<reference evidence="2 3" key="1">
    <citation type="submission" date="2018-05" db="EMBL/GenBank/DDBJ databases">
        <title>Genomic Encyclopedia of Archaeal and Bacterial Type Strains, Phase II (KMG-II): from individual species to whole genera.</title>
        <authorList>
            <person name="Goeker M."/>
        </authorList>
    </citation>
    <scope>NUCLEOTIDE SEQUENCE [LARGE SCALE GENOMIC DNA]</scope>
    <source>
        <strain evidence="2 3">DSM 22214</strain>
    </source>
</reference>
<dbReference type="InterPro" id="IPR016181">
    <property type="entry name" value="Acyl_CoA_acyltransferase"/>
</dbReference>
<gene>
    <name evidence="2" type="ORF">LV89_00239</name>
</gene>
<dbReference type="Pfam" id="PF13673">
    <property type="entry name" value="Acetyltransf_10"/>
    <property type="match status" value="1"/>
</dbReference>
<dbReference type="GO" id="GO:0005840">
    <property type="term" value="C:ribosome"/>
    <property type="evidence" value="ECO:0007669"/>
    <property type="project" value="UniProtKB-KW"/>
</dbReference>
<dbReference type="CDD" id="cd04301">
    <property type="entry name" value="NAT_SF"/>
    <property type="match status" value="1"/>
</dbReference>
<dbReference type="GO" id="GO:0016747">
    <property type="term" value="F:acyltransferase activity, transferring groups other than amino-acyl groups"/>
    <property type="evidence" value="ECO:0007669"/>
    <property type="project" value="InterPro"/>
</dbReference>
<dbReference type="InterPro" id="IPR050276">
    <property type="entry name" value="MshD_Acetyltransferase"/>
</dbReference>
<dbReference type="RefSeq" id="WP_109741025.1">
    <property type="nucleotide sequence ID" value="NZ_QGGO01000001.1"/>
</dbReference>
<dbReference type="EMBL" id="QGGO01000001">
    <property type="protein sequence ID" value="PWK29399.1"/>
    <property type="molecule type" value="Genomic_DNA"/>
</dbReference>
<protein>
    <submittedName>
        <fullName evidence="2">Ribosomal protein S18 acetylase RimI-like enzyme</fullName>
    </submittedName>
</protein>
<dbReference type="Gene3D" id="3.40.630.30">
    <property type="match status" value="1"/>
</dbReference>
<dbReference type="PANTHER" id="PTHR43617:SF9">
    <property type="entry name" value="GNAT FAMILY ACETYLTRANSFERASE"/>
    <property type="match status" value="1"/>
</dbReference>
<dbReference type="InterPro" id="IPR000182">
    <property type="entry name" value="GNAT_dom"/>
</dbReference>
<sequence length="168" mass="18682">MITKAQLEDVTALNKLVNSAYRGESSKKGWTSEADLLGGIRTNEEGINELINKPDTTILKYTENNEVLGCMMLEKQGNSLYLGMLTVSPDLQGKGIGKEFLAAAEVFATENQIEKIVMTVISIRAELIAWYERHGYVKTGETKPFPMNDPNFGIPKQPLEFIVLDKIV</sequence>
<feature type="domain" description="N-acetyltransferase" evidence="1">
    <location>
        <begin position="1"/>
        <end position="160"/>
    </location>
</feature>
<keyword evidence="2" id="KW-0689">Ribosomal protein</keyword>
<dbReference type="Proteomes" id="UP000245489">
    <property type="component" value="Unassembled WGS sequence"/>
</dbReference>
<keyword evidence="2" id="KW-0687">Ribonucleoprotein</keyword>
<organism evidence="2 3">
    <name type="scientific">Arcicella aurantiaca</name>
    <dbReference type="NCBI Taxonomy" id="591202"/>
    <lineage>
        <taxon>Bacteria</taxon>
        <taxon>Pseudomonadati</taxon>
        <taxon>Bacteroidota</taxon>
        <taxon>Cytophagia</taxon>
        <taxon>Cytophagales</taxon>
        <taxon>Flectobacillaceae</taxon>
        <taxon>Arcicella</taxon>
    </lineage>
</organism>